<dbReference type="GeneID" id="125775435"/>
<dbReference type="RefSeq" id="XP_049302016.1">
    <property type="nucleotide sequence ID" value="XM_049446059.1"/>
</dbReference>
<gene>
    <name evidence="3" type="primary">LOC125775435</name>
</gene>
<keyword evidence="2" id="KW-1185">Reference proteome</keyword>
<accession>A0ABM3IYH2</accession>
<evidence type="ECO:0000259" key="1">
    <source>
        <dbReference type="Pfam" id="PF00078"/>
    </source>
</evidence>
<dbReference type="Pfam" id="PF05380">
    <property type="entry name" value="Peptidase_A17"/>
    <property type="match status" value="1"/>
</dbReference>
<feature type="domain" description="Reverse transcriptase" evidence="1">
    <location>
        <begin position="38"/>
        <end position="158"/>
    </location>
</feature>
<reference evidence="3" key="2">
    <citation type="submission" date="2025-08" db="UniProtKB">
        <authorList>
            <consortium name="RefSeq"/>
        </authorList>
    </citation>
    <scope>IDENTIFICATION</scope>
    <source>
        <tissue evidence="3">Adult</tissue>
    </source>
</reference>
<dbReference type="Pfam" id="PF00078">
    <property type="entry name" value="RVT_1"/>
    <property type="match status" value="1"/>
</dbReference>
<sequence>MKRIVVDASSRSSTQMALNELLTEGPTIQEELYSTLLRFRLHKYALTADITKMYRQIIMHEEDRNCQLIVWREHPSEQIQIFRLNTVTYGTAPAPFLATRCLQMLSDANTMKYPLGSLAIKRDFYVDDLLTGSENFESLDLLRSEVIKILNSAGFTLTKWFSNHPKFFDSDCTEKSLSFNDKSSTKTLGIHWLPKEDLFRFVLDDNFNDLRATKRNILLVSARLFDPPLVTKAKILLQELWIQKLDWDELISLRLDTSWQNFKANLMQLSSISIPRYVNVESSAMCQIHGFSDASGRTDAAYTYEANLLMVLNACCLLQSLEWLR</sequence>
<name>A0ABM3IYH2_BACDO</name>
<dbReference type="InterPro" id="IPR043128">
    <property type="entry name" value="Rev_trsase/Diguanyl_cyclase"/>
</dbReference>
<reference evidence="2" key="1">
    <citation type="submission" date="2025-05" db="UniProtKB">
        <authorList>
            <consortium name="RefSeq"/>
        </authorList>
    </citation>
    <scope>NUCLEOTIDE SEQUENCE [LARGE SCALE GENOMIC DNA]</scope>
</reference>
<dbReference type="PANTHER" id="PTHR47331">
    <property type="entry name" value="PHD-TYPE DOMAIN-CONTAINING PROTEIN"/>
    <property type="match status" value="1"/>
</dbReference>
<dbReference type="InterPro" id="IPR043502">
    <property type="entry name" value="DNA/RNA_pol_sf"/>
</dbReference>
<dbReference type="InterPro" id="IPR008042">
    <property type="entry name" value="Retrotrans_Pao"/>
</dbReference>
<protein>
    <submittedName>
        <fullName evidence="3">Uncharacterized protein LOC125775435 isoform X1</fullName>
    </submittedName>
</protein>
<proteinExistence type="predicted"/>
<dbReference type="InterPro" id="IPR000477">
    <property type="entry name" value="RT_dom"/>
</dbReference>
<dbReference type="Proteomes" id="UP001652620">
    <property type="component" value="Chromosome 1"/>
</dbReference>
<dbReference type="SUPFAM" id="SSF56672">
    <property type="entry name" value="DNA/RNA polymerases"/>
    <property type="match status" value="1"/>
</dbReference>
<dbReference type="Gene3D" id="3.30.70.270">
    <property type="match status" value="1"/>
</dbReference>
<dbReference type="Gene3D" id="3.10.10.10">
    <property type="entry name" value="HIV Type 1 Reverse Transcriptase, subunit A, domain 1"/>
    <property type="match status" value="1"/>
</dbReference>
<evidence type="ECO:0000313" key="2">
    <source>
        <dbReference type="Proteomes" id="UP001652620"/>
    </source>
</evidence>
<evidence type="ECO:0000313" key="3">
    <source>
        <dbReference type="RefSeq" id="XP_049302016.1"/>
    </source>
</evidence>
<organism evidence="2 3">
    <name type="scientific">Bactrocera dorsalis</name>
    <name type="common">Oriental fruit fly</name>
    <name type="synonym">Dacus dorsalis</name>
    <dbReference type="NCBI Taxonomy" id="27457"/>
    <lineage>
        <taxon>Eukaryota</taxon>
        <taxon>Metazoa</taxon>
        <taxon>Ecdysozoa</taxon>
        <taxon>Arthropoda</taxon>
        <taxon>Hexapoda</taxon>
        <taxon>Insecta</taxon>
        <taxon>Pterygota</taxon>
        <taxon>Neoptera</taxon>
        <taxon>Endopterygota</taxon>
        <taxon>Diptera</taxon>
        <taxon>Brachycera</taxon>
        <taxon>Muscomorpha</taxon>
        <taxon>Tephritoidea</taxon>
        <taxon>Tephritidae</taxon>
        <taxon>Bactrocera</taxon>
        <taxon>Bactrocera</taxon>
    </lineage>
</organism>